<dbReference type="OrthoDB" id="126184at2759"/>
<sequence length="173" mass="19027">MLHTARGTHLACINKIFHTGMTHQVKITAIQWVTLLSPWHLIVLRVKEKECEFTKLLQSTVTSFVDIDKTLAPMAPPSKGSATARIDPALLYAKLQKYFSGYVVSSMAQRRRKTVAMAAVPKLCVTAANAHLESTKVSVAKYLGMKKEVEGALVLDAEALVIVGDSKFAIQQF</sequence>
<organism evidence="1 2">
    <name type="scientific">Phytophthora megakarya</name>
    <dbReference type="NCBI Taxonomy" id="4795"/>
    <lineage>
        <taxon>Eukaryota</taxon>
        <taxon>Sar</taxon>
        <taxon>Stramenopiles</taxon>
        <taxon>Oomycota</taxon>
        <taxon>Peronosporomycetes</taxon>
        <taxon>Peronosporales</taxon>
        <taxon>Peronosporaceae</taxon>
        <taxon>Phytophthora</taxon>
    </lineage>
</organism>
<dbReference type="AlphaFoldDB" id="A0A225WLJ5"/>
<gene>
    <name evidence="1" type="ORF">PHMEG_0007345</name>
</gene>
<protein>
    <submittedName>
        <fullName evidence="1">Uncharacterized protein</fullName>
    </submittedName>
</protein>
<evidence type="ECO:0000313" key="1">
    <source>
        <dbReference type="EMBL" id="OWZ18551.1"/>
    </source>
</evidence>
<dbReference type="Proteomes" id="UP000198211">
    <property type="component" value="Unassembled WGS sequence"/>
</dbReference>
<proteinExistence type="predicted"/>
<comment type="caution">
    <text evidence="1">The sequence shown here is derived from an EMBL/GenBank/DDBJ whole genome shotgun (WGS) entry which is preliminary data.</text>
</comment>
<accession>A0A225WLJ5</accession>
<keyword evidence="2" id="KW-1185">Reference proteome</keyword>
<dbReference type="EMBL" id="NBNE01000572">
    <property type="protein sequence ID" value="OWZ18551.1"/>
    <property type="molecule type" value="Genomic_DNA"/>
</dbReference>
<name>A0A225WLJ5_9STRA</name>
<reference evidence="2" key="1">
    <citation type="submission" date="2017-03" db="EMBL/GenBank/DDBJ databases">
        <title>Phytopthora megakarya and P. palmivora, two closely related causual agents of cacao black pod achieved similar genome size and gene model numbers by different mechanisms.</title>
        <authorList>
            <person name="Ali S."/>
            <person name="Shao J."/>
            <person name="Larry D.J."/>
            <person name="Kronmiller B."/>
            <person name="Shen D."/>
            <person name="Strem M.D."/>
            <person name="Melnick R.L."/>
            <person name="Guiltinan M.J."/>
            <person name="Tyler B.M."/>
            <person name="Meinhardt L.W."/>
            <person name="Bailey B.A."/>
        </authorList>
    </citation>
    <scope>NUCLEOTIDE SEQUENCE [LARGE SCALE GENOMIC DNA]</scope>
    <source>
        <strain evidence="2">zdho120</strain>
    </source>
</reference>
<evidence type="ECO:0000313" key="2">
    <source>
        <dbReference type="Proteomes" id="UP000198211"/>
    </source>
</evidence>